<evidence type="ECO:0000256" key="12">
    <source>
        <dbReference type="ARBA" id="ARBA00031102"/>
    </source>
</evidence>
<evidence type="ECO:0000256" key="8">
    <source>
        <dbReference type="ARBA" id="ARBA00023288"/>
    </source>
</evidence>
<dbReference type="PRINTS" id="PR01624">
    <property type="entry name" value="GHRELIN"/>
</dbReference>
<keyword evidence="7" id="KW-0027">Amidation</keyword>
<evidence type="ECO:0000256" key="10">
    <source>
        <dbReference type="ARBA" id="ARBA00030480"/>
    </source>
</evidence>
<comment type="similarity">
    <text evidence="2">Belongs to the motilin family.</text>
</comment>
<organism evidence="17 18">
    <name type="scientific">Atlantisia rogersi</name>
    <name type="common">Inaccessible Island rail</name>
    <dbReference type="NCBI Taxonomy" id="2478892"/>
    <lineage>
        <taxon>Eukaryota</taxon>
        <taxon>Metazoa</taxon>
        <taxon>Chordata</taxon>
        <taxon>Craniata</taxon>
        <taxon>Vertebrata</taxon>
        <taxon>Euteleostomi</taxon>
        <taxon>Archelosauria</taxon>
        <taxon>Archosauria</taxon>
        <taxon>Dinosauria</taxon>
        <taxon>Saurischia</taxon>
        <taxon>Theropoda</taxon>
        <taxon>Coelurosauria</taxon>
        <taxon>Aves</taxon>
        <taxon>Neognathae</taxon>
        <taxon>Neoaves</taxon>
        <taxon>Gruiformes</taxon>
        <taxon>Rallidae</taxon>
        <taxon>Atlantisia</taxon>
    </lineage>
</organism>
<proteinExistence type="inferred from homology"/>
<dbReference type="GO" id="GO:0032095">
    <property type="term" value="P:regulation of response to food"/>
    <property type="evidence" value="ECO:0007669"/>
    <property type="project" value="TreeGrafter"/>
</dbReference>
<evidence type="ECO:0000256" key="14">
    <source>
        <dbReference type="SAM" id="SignalP"/>
    </source>
</evidence>
<evidence type="ECO:0000259" key="15">
    <source>
        <dbReference type="Pfam" id="PF04643"/>
    </source>
</evidence>
<keyword evidence="4" id="KW-0964">Secreted</keyword>
<feature type="signal peptide" evidence="14">
    <location>
        <begin position="1"/>
        <end position="23"/>
    </location>
</feature>
<name>A0A7L3WIY2_9GRUI</name>
<dbReference type="GO" id="GO:0031768">
    <property type="term" value="F:ghrelin receptor binding"/>
    <property type="evidence" value="ECO:0007669"/>
    <property type="project" value="TreeGrafter"/>
</dbReference>
<evidence type="ECO:0000256" key="11">
    <source>
        <dbReference type="ARBA" id="ARBA00030507"/>
    </source>
</evidence>
<comment type="caution">
    <text evidence="17">The sequence shown here is derived from an EMBL/GenBank/DDBJ whole genome shotgun (WGS) entry which is preliminary data.</text>
</comment>
<evidence type="ECO:0000259" key="16">
    <source>
        <dbReference type="Pfam" id="PF04644"/>
    </source>
</evidence>
<dbReference type="InterPro" id="IPR006738">
    <property type="entry name" value="Motilin_ghrelin"/>
</dbReference>
<feature type="region of interest" description="Disordered" evidence="13">
    <location>
        <begin position="28"/>
        <end position="64"/>
    </location>
</feature>
<evidence type="ECO:0000256" key="3">
    <source>
        <dbReference type="ARBA" id="ARBA00021118"/>
    </source>
</evidence>
<keyword evidence="6 14" id="KW-0732">Signal</keyword>
<dbReference type="Pfam" id="PF04643">
    <property type="entry name" value="Motilin_assoc"/>
    <property type="match status" value="1"/>
</dbReference>
<evidence type="ECO:0000313" key="17">
    <source>
        <dbReference type="EMBL" id="NXV76738.1"/>
    </source>
</evidence>
<keyword evidence="8" id="KW-0449">Lipoprotein</keyword>
<evidence type="ECO:0000256" key="2">
    <source>
        <dbReference type="ARBA" id="ARBA00006473"/>
    </source>
</evidence>
<dbReference type="GO" id="GO:0050728">
    <property type="term" value="P:negative regulation of inflammatory response"/>
    <property type="evidence" value="ECO:0007669"/>
    <property type="project" value="TreeGrafter"/>
</dbReference>
<evidence type="ECO:0000256" key="1">
    <source>
        <dbReference type="ARBA" id="ARBA00004613"/>
    </source>
</evidence>
<dbReference type="EMBL" id="VZUJ01077521">
    <property type="protein sequence ID" value="NXV76738.1"/>
    <property type="molecule type" value="Genomic_DNA"/>
</dbReference>
<evidence type="ECO:0000256" key="7">
    <source>
        <dbReference type="ARBA" id="ARBA00022815"/>
    </source>
</evidence>
<gene>
    <name evidence="17" type="primary">Ghrl</name>
    <name evidence="17" type="ORF">ATLROG_R04581</name>
</gene>
<comment type="subcellular location">
    <subcellularLocation>
        <location evidence="1">Secreted</location>
    </subcellularLocation>
</comment>
<dbReference type="Pfam" id="PF04644">
    <property type="entry name" value="Motilin_ghrelin"/>
    <property type="match status" value="1"/>
</dbReference>
<reference evidence="17 18" key="1">
    <citation type="submission" date="2019-09" db="EMBL/GenBank/DDBJ databases">
        <title>Bird 10,000 Genomes (B10K) Project - Family phase.</title>
        <authorList>
            <person name="Zhang G."/>
        </authorList>
    </citation>
    <scope>NUCLEOTIDE SEQUENCE [LARGE SCALE GENOMIC DNA]</scope>
    <source>
        <strain evidence="17">OUT-0055</strain>
        <tissue evidence="17">Blood</tissue>
    </source>
</reference>
<feature type="non-terminal residue" evidence="17">
    <location>
        <position position="116"/>
    </location>
</feature>
<dbReference type="Proteomes" id="UP000518911">
    <property type="component" value="Unassembled WGS sequence"/>
</dbReference>
<feature type="compositionally biased region" description="Basic and acidic residues" evidence="13">
    <location>
        <begin position="31"/>
        <end position="43"/>
    </location>
</feature>
<evidence type="ECO:0000313" key="18">
    <source>
        <dbReference type="Proteomes" id="UP000518911"/>
    </source>
</evidence>
<evidence type="ECO:0000256" key="13">
    <source>
        <dbReference type="SAM" id="MobiDB-lite"/>
    </source>
</evidence>
<feature type="chain" id="PRO_5029625444" description="Appetite-regulating hormone" evidence="14">
    <location>
        <begin position="24"/>
        <end position="116"/>
    </location>
</feature>
<dbReference type="GO" id="GO:0016608">
    <property type="term" value="F:growth hormone-releasing hormone activity"/>
    <property type="evidence" value="ECO:0007669"/>
    <property type="project" value="InterPro"/>
</dbReference>
<accession>A0A7L3WIY2</accession>
<dbReference type="PANTHER" id="PTHR14122:SF1">
    <property type="entry name" value="APPETITE-REGULATING HORMONE"/>
    <property type="match status" value="1"/>
</dbReference>
<protein>
    <recommendedName>
        <fullName evidence="3">Appetite-regulating hormone</fullName>
    </recommendedName>
    <alternativeName>
        <fullName evidence="10">Growth hormone secretagogue</fullName>
    </alternativeName>
    <alternativeName>
        <fullName evidence="11">Growth hormone-releasing peptide</fullName>
    </alternativeName>
    <alternativeName>
        <fullName evidence="12">Motilin-related peptide</fullName>
    </alternativeName>
</protein>
<dbReference type="GO" id="GO:0060124">
    <property type="term" value="P:positive regulation of growth hormone secretion"/>
    <property type="evidence" value="ECO:0007669"/>
    <property type="project" value="TreeGrafter"/>
</dbReference>
<evidence type="ECO:0000256" key="5">
    <source>
        <dbReference type="ARBA" id="ARBA00022702"/>
    </source>
</evidence>
<feature type="domain" description="Motilin/ghrelin-associated peptide" evidence="15">
    <location>
        <begin position="56"/>
        <end position="109"/>
    </location>
</feature>
<evidence type="ECO:0000256" key="9">
    <source>
        <dbReference type="ARBA" id="ARBA00025531"/>
    </source>
</evidence>
<dbReference type="PANTHER" id="PTHR14122">
    <property type="entry name" value="GHRELIN PRECURSOR"/>
    <property type="match status" value="1"/>
</dbReference>
<dbReference type="OrthoDB" id="9896247at2759"/>
<dbReference type="AlphaFoldDB" id="A0A7L3WIY2"/>
<keyword evidence="5" id="KW-0372">Hormone</keyword>
<feature type="domain" description="Motilin/ghrelin" evidence="16">
    <location>
        <begin position="24"/>
        <end position="51"/>
    </location>
</feature>
<evidence type="ECO:0000256" key="4">
    <source>
        <dbReference type="ARBA" id="ARBA00022525"/>
    </source>
</evidence>
<dbReference type="GO" id="GO:0005615">
    <property type="term" value="C:extracellular space"/>
    <property type="evidence" value="ECO:0007669"/>
    <property type="project" value="TreeGrafter"/>
</dbReference>
<sequence>MFLRSTLLGILLCSILWTETALAGSSFLSPEYRRTQQRKDPKRPPAQLHRRGTGGFWDTDEAGAGDDRNSIEIKFSVPFEMGVKVTEEEYQEYGQVLEKMLGDILEENPRGTARQV</sequence>
<dbReference type="InterPro" id="IPR006737">
    <property type="entry name" value="Motilin_assoc"/>
</dbReference>
<evidence type="ECO:0000256" key="6">
    <source>
        <dbReference type="ARBA" id="ARBA00022729"/>
    </source>
</evidence>
<keyword evidence="18" id="KW-1185">Reference proteome</keyword>
<dbReference type="GO" id="GO:0001696">
    <property type="term" value="P:gastric acid secretion"/>
    <property type="evidence" value="ECO:0007669"/>
    <property type="project" value="TreeGrafter"/>
</dbReference>
<comment type="function">
    <text evidence="9">Ghrelin is the ligand for growth hormone secretagogue receptor type 1 (GHSR). Induces the release of growth hormone from the pituitary. Has an appetite-stimulating effect, induces adiposity and stimulates gastric acid secretion. Involved in growth regulation.</text>
</comment>
<dbReference type="InterPro" id="IPR005441">
    <property type="entry name" value="Preproghrelin"/>
</dbReference>
<feature type="non-terminal residue" evidence="17">
    <location>
        <position position="1"/>
    </location>
</feature>